<sequence length="485" mass="53318">MKKNIGKSVEDPIVLPHVFGMRPGIYISIILAFIIILGIFLVAFLPGILKGGRNYRFTSTSGPVSVTVDGKYLGGTPFETFIPSGRHEVVYGRNGIIVASETFTTKHPVFLTWLFPRRTNVEVPVRVFSSDEITLLTDDFLSTLARRSLILSFDASYPFAPVFTPWARDMAAFATSSSADMVSEVFSVGVAFITSPELLEDAKQAMQLLIKYGFIIKQDILENAESVVSGTAGNDTQNTKNIVFSVPVPVKLSSSLFTVSGFAYAAGDFIMGDGIELALPDVIEKQINVYTKAFSLASSPVTEYQWALFMQENPYWSVDNKKQLVADGMVDESYLAGIYPSVSVPSHRPIRGISFHAAKAFTQWLSVLSGRHVYLPDEVQWSRAAEQVPQGDFLTSLSALTETSLYPSGMLGGVWEMTQTVFMPLARAMDYTELQTLSTLMPDDVPIILKGGSYISDSRNITRHTVGVAGPDECSDYMGFRVAWE</sequence>
<dbReference type="SUPFAM" id="SSF56436">
    <property type="entry name" value="C-type lectin-like"/>
    <property type="match status" value="1"/>
</dbReference>
<keyword evidence="1" id="KW-0472">Membrane</keyword>
<dbReference type="eggNOG" id="COG1262">
    <property type="taxonomic scope" value="Bacteria"/>
</dbReference>
<feature type="domain" description="Sulfatase-modifying factor enzyme-like" evidence="2">
    <location>
        <begin position="409"/>
        <end position="484"/>
    </location>
</feature>
<feature type="transmembrane region" description="Helical" evidence="1">
    <location>
        <begin position="25"/>
        <end position="49"/>
    </location>
</feature>
<reference evidence="4" key="1">
    <citation type="submission" date="2011-04" db="EMBL/GenBank/DDBJ databases">
        <title>The complete genome of Spirochaeta coccoides DSM 17374.</title>
        <authorList>
            <person name="Lucas S."/>
            <person name="Copeland A."/>
            <person name="Lapidus A."/>
            <person name="Bruce D."/>
            <person name="Goodwin L."/>
            <person name="Pitluck S."/>
            <person name="Peters L."/>
            <person name="Kyrpides N."/>
            <person name="Mavromatis K."/>
            <person name="Pagani I."/>
            <person name="Ivanova N."/>
            <person name="Ovchinnikova G."/>
            <person name="Lu M."/>
            <person name="Detter J.C."/>
            <person name="Tapia R."/>
            <person name="Han C."/>
            <person name="Land M."/>
            <person name="Hauser L."/>
            <person name="Markowitz V."/>
            <person name="Cheng J.-F."/>
            <person name="Hugenholtz P."/>
            <person name="Woyke T."/>
            <person name="Wu D."/>
            <person name="Spring S."/>
            <person name="Schroeder M."/>
            <person name="Brambilla E."/>
            <person name="Klenk H.-P."/>
            <person name="Eisen J.A."/>
        </authorList>
    </citation>
    <scope>NUCLEOTIDE SEQUENCE [LARGE SCALE GENOMIC DNA]</scope>
    <source>
        <strain evidence="4">ATCC BAA-1237 / DSM 17374 / SPN1</strain>
    </source>
</reference>
<dbReference type="HOGENOM" id="CLU_564873_0_0_12"/>
<dbReference type="InterPro" id="IPR005532">
    <property type="entry name" value="SUMF_dom"/>
</dbReference>
<keyword evidence="1" id="KW-1133">Transmembrane helix</keyword>
<name>F4GK35_PARC1</name>
<dbReference type="EMBL" id="CP002659">
    <property type="protein sequence ID" value="AEC01807.1"/>
    <property type="molecule type" value="Genomic_DNA"/>
</dbReference>
<keyword evidence="4" id="KW-1185">Reference proteome</keyword>
<accession>F4GK35</accession>
<dbReference type="InterPro" id="IPR051043">
    <property type="entry name" value="Sulfatase_Mod_Factor_Kinase"/>
</dbReference>
<dbReference type="STRING" id="760011.Spico_0579"/>
<dbReference type="PANTHER" id="PTHR23150">
    <property type="entry name" value="SULFATASE MODIFYING FACTOR 1, 2"/>
    <property type="match status" value="1"/>
</dbReference>
<dbReference type="OrthoDB" id="350046at2"/>
<dbReference type="RefSeq" id="WP_013739203.1">
    <property type="nucleotide sequence ID" value="NC_015436.1"/>
</dbReference>
<dbReference type="GO" id="GO:0120147">
    <property type="term" value="F:formylglycine-generating oxidase activity"/>
    <property type="evidence" value="ECO:0007669"/>
    <property type="project" value="TreeGrafter"/>
</dbReference>
<protein>
    <submittedName>
        <fullName evidence="3">Sulphatase-modifying factor protein</fullName>
    </submittedName>
</protein>
<evidence type="ECO:0000313" key="3">
    <source>
        <dbReference type="EMBL" id="AEC01807.1"/>
    </source>
</evidence>
<gene>
    <name evidence="3" type="ordered locus">Spico_0579</name>
</gene>
<dbReference type="Proteomes" id="UP000007939">
    <property type="component" value="Chromosome"/>
</dbReference>
<dbReference type="InterPro" id="IPR016187">
    <property type="entry name" value="CTDL_fold"/>
</dbReference>
<dbReference type="Gene3D" id="3.90.1580.10">
    <property type="entry name" value="paralog of FGE (formylglycine-generating enzyme)"/>
    <property type="match status" value="1"/>
</dbReference>
<keyword evidence="1" id="KW-0812">Transmembrane</keyword>
<feature type="domain" description="Sulfatase-modifying factor enzyme-like" evidence="2">
    <location>
        <begin position="265"/>
        <end position="387"/>
    </location>
</feature>
<dbReference type="AlphaFoldDB" id="F4GK35"/>
<evidence type="ECO:0000256" key="1">
    <source>
        <dbReference type="SAM" id="Phobius"/>
    </source>
</evidence>
<dbReference type="InterPro" id="IPR042095">
    <property type="entry name" value="SUMF_sf"/>
</dbReference>
<dbReference type="Pfam" id="PF03781">
    <property type="entry name" value="FGE-sulfatase"/>
    <property type="match status" value="2"/>
</dbReference>
<proteinExistence type="predicted"/>
<evidence type="ECO:0000313" key="4">
    <source>
        <dbReference type="Proteomes" id="UP000007939"/>
    </source>
</evidence>
<organism evidence="3 4">
    <name type="scientific">Parasphaerochaeta coccoides (strain ATCC BAA-1237 / DSM 17374 / SPN1)</name>
    <name type="common">Sphaerochaeta coccoides</name>
    <dbReference type="NCBI Taxonomy" id="760011"/>
    <lineage>
        <taxon>Bacteria</taxon>
        <taxon>Pseudomonadati</taxon>
        <taxon>Spirochaetota</taxon>
        <taxon>Spirochaetia</taxon>
        <taxon>Spirochaetales</taxon>
        <taxon>Sphaerochaetaceae</taxon>
        <taxon>Parasphaerochaeta</taxon>
    </lineage>
</organism>
<evidence type="ECO:0000259" key="2">
    <source>
        <dbReference type="Pfam" id="PF03781"/>
    </source>
</evidence>
<reference evidence="3 4" key="2">
    <citation type="journal article" date="2012" name="Stand. Genomic Sci.">
        <title>Complete genome sequence of the termite hindgut bacterium Spirochaeta coccoides type strain (SPN1(T)), reclassification in the genus Sphaerochaeta as Sphaerochaeta coccoides comb. nov. and emendations of the family Spirochaetaceae and the genus Sphaerochaeta.</title>
        <authorList>
            <person name="Abt B."/>
            <person name="Han C."/>
            <person name="Scheuner C."/>
            <person name="Lu M."/>
            <person name="Lapidus A."/>
            <person name="Nolan M."/>
            <person name="Lucas S."/>
            <person name="Hammon N."/>
            <person name="Deshpande S."/>
            <person name="Cheng J.F."/>
            <person name="Tapia R."/>
            <person name="Goodwin L.A."/>
            <person name="Pitluck S."/>
            <person name="Liolios K."/>
            <person name="Pagani I."/>
            <person name="Ivanova N."/>
            <person name="Mavromatis K."/>
            <person name="Mikhailova N."/>
            <person name="Huntemann M."/>
            <person name="Pati A."/>
            <person name="Chen A."/>
            <person name="Palaniappan K."/>
            <person name="Land M."/>
            <person name="Hauser L."/>
            <person name="Brambilla E.M."/>
            <person name="Rohde M."/>
            <person name="Spring S."/>
            <person name="Gronow S."/>
            <person name="Goker M."/>
            <person name="Woyke T."/>
            <person name="Bristow J."/>
            <person name="Eisen J.A."/>
            <person name="Markowitz V."/>
            <person name="Hugenholtz P."/>
            <person name="Kyrpides N.C."/>
            <person name="Klenk H.P."/>
            <person name="Detter J.C."/>
        </authorList>
    </citation>
    <scope>NUCLEOTIDE SEQUENCE [LARGE SCALE GENOMIC DNA]</scope>
    <source>
        <strain evidence="4">ATCC BAA-1237 / DSM 17374 / SPN1</strain>
    </source>
</reference>
<dbReference type="KEGG" id="scc:Spico_0579"/>
<dbReference type="PANTHER" id="PTHR23150:SF19">
    <property type="entry name" value="FORMYLGLYCINE-GENERATING ENZYME"/>
    <property type="match status" value="1"/>
</dbReference>